<keyword evidence="1" id="KW-0418">Kinase</keyword>
<proteinExistence type="predicted"/>
<sequence>MEIPQGLGYHSDKQKVCKLEKSLYGLKQSPRAWFDGFAKAIVKNGEEIGNLKKLLASEFETKDLDTLRYFLGMKVARSEVGLVINQRKYILDLLFESRMKGCKPAETPMEFNLKLKKDVLGSLVNKGLYQRLVGKLIYLSLTRPDISFLVSIVSQYLSDPRGEHLEAVNRILKYLKMTPGHGLIFKKTNDRSVKVFIDASWAGELTDKRSTNDVEAEYRAIALGMWEGIWLEKLLVELGFSDSKKFELYSDSQSATSIVRNLVHHDMTKHVEIDRQFISEKVSSGLVELNFVYSKDQLADILTKALSRVTFDEFTCKLGLCNIYSPA</sequence>
<dbReference type="InterPro" id="IPR043502">
    <property type="entry name" value="DNA/RNA_pol_sf"/>
</dbReference>
<comment type="caution">
    <text evidence="1">The sequence shown here is derived from an EMBL/GenBank/DDBJ whole genome shotgun (WGS) entry which is preliminary data.</text>
</comment>
<dbReference type="PANTHER" id="PTHR11439">
    <property type="entry name" value="GAG-POL-RELATED RETROTRANSPOSON"/>
    <property type="match status" value="1"/>
</dbReference>
<gene>
    <name evidence="1" type="ORF">HRI_000292100</name>
</gene>
<dbReference type="PANTHER" id="PTHR11439:SF486">
    <property type="entry name" value="RLK (RECEPTOR-LIKE KINASE) PROTEIN, PUTATIVE-RELATED"/>
    <property type="match status" value="1"/>
</dbReference>
<reference evidence="1" key="1">
    <citation type="submission" date="2023-05" db="EMBL/GenBank/DDBJ databases">
        <title>Genome and transcriptome analyses reveal genes involved in the formation of fine ridges on petal epidermal cells in Hibiscus trionum.</title>
        <authorList>
            <person name="Koshimizu S."/>
            <person name="Masuda S."/>
            <person name="Ishii T."/>
            <person name="Shirasu K."/>
            <person name="Hoshino A."/>
            <person name="Arita M."/>
        </authorList>
    </citation>
    <scope>NUCLEOTIDE SEQUENCE</scope>
    <source>
        <strain evidence="1">Hamamatsu line</strain>
    </source>
</reference>
<dbReference type="CDD" id="cd09272">
    <property type="entry name" value="RNase_HI_RT_Ty1"/>
    <property type="match status" value="1"/>
</dbReference>
<evidence type="ECO:0000313" key="1">
    <source>
        <dbReference type="EMBL" id="GMI66228.1"/>
    </source>
</evidence>
<keyword evidence="1" id="KW-0808">Transferase</keyword>
<accession>A0A9W7LIN0</accession>
<dbReference type="Proteomes" id="UP001165190">
    <property type="component" value="Unassembled WGS sequence"/>
</dbReference>
<organism evidence="1 2">
    <name type="scientific">Hibiscus trionum</name>
    <name type="common">Flower of an hour</name>
    <dbReference type="NCBI Taxonomy" id="183268"/>
    <lineage>
        <taxon>Eukaryota</taxon>
        <taxon>Viridiplantae</taxon>
        <taxon>Streptophyta</taxon>
        <taxon>Embryophyta</taxon>
        <taxon>Tracheophyta</taxon>
        <taxon>Spermatophyta</taxon>
        <taxon>Magnoliopsida</taxon>
        <taxon>eudicotyledons</taxon>
        <taxon>Gunneridae</taxon>
        <taxon>Pentapetalae</taxon>
        <taxon>rosids</taxon>
        <taxon>malvids</taxon>
        <taxon>Malvales</taxon>
        <taxon>Malvaceae</taxon>
        <taxon>Malvoideae</taxon>
        <taxon>Hibiscus</taxon>
    </lineage>
</organism>
<keyword evidence="2" id="KW-1185">Reference proteome</keyword>
<dbReference type="GO" id="GO:0016301">
    <property type="term" value="F:kinase activity"/>
    <property type="evidence" value="ECO:0007669"/>
    <property type="project" value="UniProtKB-KW"/>
</dbReference>
<protein>
    <submittedName>
        <fullName evidence="1">Cysteine-rich RLK (RECEPTOR-like protein kinase) 8</fullName>
    </submittedName>
</protein>
<dbReference type="SUPFAM" id="SSF56672">
    <property type="entry name" value="DNA/RNA polymerases"/>
    <property type="match status" value="1"/>
</dbReference>
<dbReference type="OrthoDB" id="997963at2759"/>
<dbReference type="AlphaFoldDB" id="A0A9W7LIN0"/>
<dbReference type="EMBL" id="BSYR01000004">
    <property type="protein sequence ID" value="GMI66228.1"/>
    <property type="molecule type" value="Genomic_DNA"/>
</dbReference>
<evidence type="ECO:0000313" key="2">
    <source>
        <dbReference type="Proteomes" id="UP001165190"/>
    </source>
</evidence>
<name>A0A9W7LIN0_HIBTR</name>